<evidence type="ECO:0000256" key="5">
    <source>
        <dbReference type="ARBA" id="ARBA00022989"/>
    </source>
</evidence>
<keyword evidence="5 7" id="KW-1133">Transmembrane helix</keyword>
<feature type="domain" description="Phosphatidic acid phosphatase type 2/haloperoxidase" evidence="8">
    <location>
        <begin position="57"/>
        <end position="168"/>
    </location>
</feature>
<organism evidence="9 10">
    <name type="scientific">Candidatus Egerieimonas intestinavium</name>
    <dbReference type="NCBI Taxonomy" id="2840777"/>
    <lineage>
        <taxon>Bacteria</taxon>
        <taxon>Bacillati</taxon>
        <taxon>Bacillota</taxon>
        <taxon>Clostridia</taxon>
        <taxon>Lachnospirales</taxon>
        <taxon>Lachnospiraceae</taxon>
        <taxon>Lachnospiraceae incertae sedis</taxon>
        <taxon>Candidatus Egerieimonas</taxon>
    </lineage>
</organism>
<dbReference type="SMART" id="SM00014">
    <property type="entry name" value="acidPPc"/>
    <property type="match status" value="1"/>
</dbReference>
<dbReference type="InterPro" id="IPR000326">
    <property type="entry name" value="PAP2/HPO"/>
</dbReference>
<name>A0A9D1EKC7_9FIRM</name>
<evidence type="ECO:0000256" key="2">
    <source>
        <dbReference type="ARBA" id="ARBA00022475"/>
    </source>
</evidence>
<gene>
    <name evidence="9" type="ORF">IAB98_09550</name>
</gene>
<keyword evidence="6 7" id="KW-0472">Membrane</keyword>
<comment type="caution">
    <text evidence="9">The sequence shown here is derived from an EMBL/GenBank/DDBJ whole genome shotgun (WGS) entry which is preliminary data.</text>
</comment>
<evidence type="ECO:0000256" key="1">
    <source>
        <dbReference type="ARBA" id="ARBA00004651"/>
    </source>
</evidence>
<dbReference type="EMBL" id="DVHU01000084">
    <property type="protein sequence ID" value="HIR93648.1"/>
    <property type="molecule type" value="Genomic_DNA"/>
</dbReference>
<evidence type="ECO:0000256" key="6">
    <source>
        <dbReference type="ARBA" id="ARBA00023136"/>
    </source>
</evidence>
<keyword evidence="2" id="KW-1003">Cell membrane</keyword>
<evidence type="ECO:0000313" key="9">
    <source>
        <dbReference type="EMBL" id="HIR93648.1"/>
    </source>
</evidence>
<feature type="transmembrane region" description="Helical" evidence="7">
    <location>
        <begin position="30"/>
        <end position="51"/>
    </location>
</feature>
<proteinExistence type="predicted"/>
<accession>A0A9D1EKC7</accession>
<protein>
    <submittedName>
        <fullName evidence="9">Phosphatase PAP2 family protein</fullName>
    </submittedName>
</protein>
<evidence type="ECO:0000259" key="8">
    <source>
        <dbReference type="SMART" id="SM00014"/>
    </source>
</evidence>
<dbReference type="GO" id="GO:0016787">
    <property type="term" value="F:hydrolase activity"/>
    <property type="evidence" value="ECO:0007669"/>
    <property type="project" value="UniProtKB-KW"/>
</dbReference>
<comment type="subcellular location">
    <subcellularLocation>
        <location evidence="1">Cell membrane</location>
        <topology evidence="1">Multi-pass membrane protein</topology>
    </subcellularLocation>
</comment>
<dbReference type="Proteomes" id="UP000886841">
    <property type="component" value="Unassembled WGS sequence"/>
</dbReference>
<feature type="transmembrane region" description="Helical" evidence="7">
    <location>
        <begin position="153"/>
        <end position="174"/>
    </location>
</feature>
<dbReference type="GO" id="GO:0005886">
    <property type="term" value="C:plasma membrane"/>
    <property type="evidence" value="ECO:0007669"/>
    <property type="project" value="UniProtKB-SubCell"/>
</dbReference>
<reference evidence="9" key="2">
    <citation type="journal article" date="2021" name="PeerJ">
        <title>Extensive microbial diversity within the chicken gut microbiome revealed by metagenomics and culture.</title>
        <authorList>
            <person name="Gilroy R."/>
            <person name="Ravi A."/>
            <person name="Getino M."/>
            <person name="Pursley I."/>
            <person name="Horton D.L."/>
            <person name="Alikhan N.F."/>
            <person name="Baker D."/>
            <person name="Gharbi K."/>
            <person name="Hall N."/>
            <person name="Watson M."/>
            <person name="Adriaenssens E.M."/>
            <person name="Foster-Nyarko E."/>
            <person name="Jarju S."/>
            <person name="Secka A."/>
            <person name="Antonio M."/>
            <person name="Oren A."/>
            <person name="Chaudhuri R.R."/>
            <person name="La Ragione R."/>
            <person name="Hildebrand F."/>
            <person name="Pallen M.J."/>
        </authorList>
    </citation>
    <scope>NUCLEOTIDE SEQUENCE</scope>
    <source>
        <strain evidence="9">ChiSxjej1B13-7041</strain>
    </source>
</reference>
<dbReference type="PANTHER" id="PTHR14969">
    <property type="entry name" value="SPHINGOSINE-1-PHOSPHATE PHOSPHOHYDROLASE"/>
    <property type="match status" value="1"/>
</dbReference>
<reference evidence="9" key="1">
    <citation type="submission" date="2020-10" db="EMBL/GenBank/DDBJ databases">
        <authorList>
            <person name="Gilroy R."/>
        </authorList>
    </citation>
    <scope>NUCLEOTIDE SEQUENCE</scope>
    <source>
        <strain evidence="9">ChiSxjej1B13-7041</strain>
    </source>
</reference>
<dbReference type="PANTHER" id="PTHR14969:SF62">
    <property type="entry name" value="DECAPRENYLPHOSPHORYL-5-PHOSPHORIBOSE PHOSPHATASE RV3807C-RELATED"/>
    <property type="match status" value="1"/>
</dbReference>
<sequence length="186" mass="20486">METFFQIDGNILLWIQENIRNPLLNPVMKAITHLGDAGIFWILLTVILLCFKKTRRVGIVSALALILSLVVNNLCLKNLVDRTRPYELIEGLKILVAKPADASFPSGHSGASFAAATAIFPWVPRRYGVPLLILAALIALSRLYVGVHFPTDVLAGTVIGILLGLAANGIFRCWENKRVREKSDDL</sequence>
<dbReference type="InterPro" id="IPR036938">
    <property type="entry name" value="PAP2/HPO_sf"/>
</dbReference>
<dbReference type="Gene3D" id="1.20.144.10">
    <property type="entry name" value="Phosphatidic acid phosphatase type 2/haloperoxidase"/>
    <property type="match status" value="2"/>
</dbReference>
<feature type="transmembrane region" description="Helical" evidence="7">
    <location>
        <begin position="127"/>
        <end position="147"/>
    </location>
</feature>
<evidence type="ECO:0000313" key="10">
    <source>
        <dbReference type="Proteomes" id="UP000886841"/>
    </source>
</evidence>
<evidence type="ECO:0000256" key="3">
    <source>
        <dbReference type="ARBA" id="ARBA00022692"/>
    </source>
</evidence>
<dbReference type="SUPFAM" id="SSF48317">
    <property type="entry name" value="Acid phosphatase/Vanadium-dependent haloperoxidase"/>
    <property type="match status" value="1"/>
</dbReference>
<dbReference type="Pfam" id="PF01569">
    <property type="entry name" value="PAP2"/>
    <property type="match status" value="1"/>
</dbReference>
<evidence type="ECO:0000256" key="7">
    <source>
        <dbReference type="SAM" id="Phobius"/>
    </source>
</evidence>
<feature type="transmembrane region" description="Helical" evidence="7">
    <location>
        <begin position="58"/>
        <end position="80"/>
    </location>
</feature>
<evidence type="ECO:0000256" key="4">
    <source>
        <dbReference type="ARBA" id="ARBA00022801"/>
    </source>
</evidence>
<keyword evidence="4" id="KW-0378">Hydrolase</keyword>
<dbReference type="AlphaFoldDB" id="A0A9D1EKC7"/>
<keyword evidence="3 7" id="KW-0812">Transmembrane</keyword>